<sequence length="59" mass="6818">MLNEVHHSIVEDPIQSMINDAFQVDMHHEREVLVTSTLDVHLDEDVLPNTTQKEHEATE</sequence>
<organism evidence="1 2">
    <name type="scientific">Flemingia macrophylla</name>
    <dbReference type="NCBI Taxonomy" id="520843"/>
    <lineage>
        <taxon>Eukaryota</taxon>
        <taxon>Viridiplantae</taxon>
        <taxon>Streptophyta</taxon>
        <taxon>Embryophyta</taxon>
        <taxon>Tracheophyta</taxon>
        <taxon>Spermatophyta</taxon>
        <taxon>Magnoliopsida</taxon>
        <taxon>eudicotyledons</taxon>
        <taxon>Gunneridae</taxon>
        <taxon>Pentapetalae</taxon>
        <taxon>rosids</taxon>
        <taxon>fabids</taxon>
        <taxon>Fabales</taxon>
        <taxon>Fabaceae</taxon>
        <taxon>Papilionoideae</taxon>
        <taxon>50 kb inversion clade</taxon>
        <taxon>NPAAA clade</taxon>
        <taxon>indigoferoid/millettioid clade</taxon>
        <taxon>Phaseoleae</taxon>
        <taxon>Flemingia</taxon>
    </lineage>
</organism>
<keyword evidence="2" id="KW-1185">Reference proteome</keyword>
<gene>
    <name evidence="1" type="ORF">Fmac_012307</name>
</gene>
<comment type="caution">
    <text evidence="1">The sequence shown here is derived from an EMBL/GenBank/DDBJ whole genome shotgun (WGS) entry which is preliminary data.</text>
</comment>
<reference evidence="1 2" key="1">
    <citation type="submission" date="2024-08" db="EMBL/GenBank/DDBJ databases">
        <title>Insights into the chromosomal genome structure of Flemingia macrophylla.</title>
        <authorList>
            <person name="Ding Y."/>
            <person name="Zhao Y."/>
            <person name="Bi W."/>
            <person name="Wu M."/>
            <person name="Zhao G."/>
            <person name="Gong Y."/>
            <person name="Li W."/>
            <person name="Zhang P."/>
        </authorList>
    </citation>
    <scope>NUCLEOTIDE SEQUENCE [LARGE SCALE GENOMIC DNA]</scope>
    <source>
        <strain evidence="1">DYQJB</strain>
        <tissue evidence="1">Leaf</tissue>
    </source>
</reference>
<protein>
    <submittedName>
        <fullName evidence="1">Uncharacterized protein</fullName>
    </submittedName>
</protein>
<dbReference type="Proteomes" id="UP001603857">
    <property type="component" value="Unassembled WGS sequence"/>
</dbReference>
<evidence type="ECO:0000313" key="2">
    <source>
        <dbReference type="Proteomes" id="UP001603857"/>
    </source>
</evidence>
<name>A0ABD1MQB3_9FABA</name>
<dbReference type="EMBL" id="JBGMDY010000004">
    <property type="protein sequence ID" value="KAL2337861.1"/>
    <property type="molecule type" value="Genomic_DNA"/>
</dbReference>
<proteinExistence type="predicted"/>
<accession>A0ABD1MQB3</accession>
<evidence type="ECO:0000313" key="1">
    <source>
        <dbReference type="EMBL" id="KAL2337861.1"/>
    </source>
</evidence>
<dbReference type="AlphaFoldDB" id="A0ABD1MQB3"/>